<evidence type="ECO:0000313" key="7">
    <source>
        <dbReference type="EMBL" id="MBB4072181.1"/>
    </source>
</evidence>
<evidence type="ECO:0000256" key="4">
    <source>
        <dbReference type="ARBA" id="ARBA00022989"/>
    </source>
</evidence>
<dbReference type="InterPro" id="IPR017039">
    <property type="entry name" value="Virul_fac_BrkB"/>
</dbReference>
<organism evidence="7 8">
    <name type="scientific">Canibacter oris</name>
    <dbReference type="NCBI Taxonomy" id="1365628"/>
    <lineage>
        <taxon>Bacteria</taxon>
        <taxon>Bacillati</taxon>
        <taxon>Actinomycetota</taxon>
        <taxon>Actinomycetes</taxon>
        <taxon>Micrococcales</taxon>
        <taxon>Microbacteriaceae</taxon>
        <taxon>Canibacter</taxon>
    </lineage>
</organism>
<dbReference type="EMBL" id="JACIFD010000018">
    <property type="protein sequence ID" value="MBB4072181.1"/>
    <property type="molecule type" value="Genomic_DNA"/>
</dbReference>
<evidence type="ECO:0000256" key="6">
    <source>
        <dbReference type="SAM" id="Phobius"/>
    </source>
</evidence>
<dbReference type="Pfam" id="PF03631">
    <property type="entry name" value="Virul_fac_BrkB"/>
    <property type="match status" value="1"/>
</dbReference>
<dbReference type="GO" id="GO:0005886">
    <property type="term" value="C:plasma membrane"/>
    <property type="evidence" value="ECO:0007669"/>
    <property type="project" value="UniProtKB-SubCell"/>
</dbReference>
<proteinExistence type="predicted"/>
<comment type="subcellular location">
    <subcellularLocation>
        <location evidence="1">Cell membrane</location>
        <topology evidence="1">Multi-pass membrane protein</topology>
    </subcellularLocation>
</comment>
<keyword evidence="4 6" id="KW-1133">Transmembrane helix</keyword>
<dbReference type="RefSeq" id="WP_183305051.1">
    <property type="nucleotide sequence ID" value="NZ_JACIFD010000018.1"/>
</dbReference>
<evidence type="ECO:0000256" key="5">
    <source>
        <dbReference type="ARBA" id="ARBA00023136"/>
    </source>
</evidence>
<name>A0A840DFI8_9MICO</name>
<feature type="transmembrane region" description="Helical" evidence="6">
    <location>
        <begin position="265"/>
        <end position="286"/>
    </location>
</feature>
<reference evidence="7" key="1">
    <citation type="submission" date="2020-08" db="EMBL/GenBank/DDBJ databases">
        <title>Sequencing the genomes of 1000 actinobacteria strains.</title>
        <authorList>
            <person name="Klenk H.-P."/>
        </authorList>
    </citation>
    <scope>NUCLEOTIDE SEQUENCE [LARGE SCALE GENOMIC DNA]</scope>
    <source>
        <strain evidence="7">DSM 27064</strain>
    </source>
</reference>
<feature type="transmembrane region" description="Helical" evidence="6">
    <location>
        <begin position="206"/>
        <end position="227"/>
    </location>
</feature>
<dbReference type="Proteomes" id="UP000571183">
    <property type="component" value="Unassembled WGS sequence"/>
</dbReference>
<feature type="transmembrane region" description="Helical" evidence="6">
    <location>
        <begin position="53"/>
        <end position="72"/>
    </location>
</feature>
<keyword evidence="2" id="KW-1003">Cell membrane</keyword>
<protein>
    <submittedName>
        <fullName evidence="7">Membrane protein</fullName>
    </submittedName>
</protein>
<evidence type="ECO:0000313" key="8">
    <source>
        <dbReference type="Proteomes" id="UP000571183"/>
    </source>
</evidence>
<evidence type="ECO:0000256" key="2">
    <source>
        <dbReference type="ARBA" id="ARBA00022475"/>
    </source>
</evidence>
<keyword evidence="8" id="KW-1185">Reference proteome</keyword>
<dbReference type="PANTHER" id="PTHR30213">
    <property type="entry name" value="INNER MEMBRANE PROTEIN YHJD"/>
    <property type="match status" value="1"/>
</dbReference>
<dbReference type="PANTHER" id="PTHR30213:SF1">
    <property type="entry name" value="INNER MEMBRANE PROTEIN YHJD"/>
    <property type="match status" value="1"/>
</dbReference>
<keyword evidence="3 6" id="KW-0812">Transmembrane</keyword>
<gene>
    <name evidence="7" type="ORF">F5897_001511</name>
</gene>
<evidence type="ECO:0000256" key="1">
    <source>
        <dbReference type="ARBA" id="ARBA00004651"/>
    </source>
</evidence>
<feature type="transmembrane region" description="Helical" evidence="6">
    <location>
        <begin position="110"/>
        <end position="130"/>
    </location>
</feature>
<comment type="caution">
    <text evidence="7">The sequence shown here is derived from an EMBL/GenBank/DDBJ whole genome shotgun (WGS) entry which is preliminary data.</text>
</comment>
<keyword evidence="5 6" id="KW-0472">Membrane</keyword>
<evidence type="ECO:0000256" key="3">
    <source>
        <dbReference type="ARBA" id="ARBA00022692"/>
    </source>
</evidence>
<feature type="transmembrane region" description="Helical" evidence="6">
    <location>
        <begin position="163"/>
        <end position="186"/>
    </location>
</feature>
<feature type="transmembrane region" description="Helical" evidence="6">
    <location>
        <begin position="239"/>
        <end position="259"/>
    </location>
</feature>
<sequence length="323" mass="34657">MAQDAKPAADKTGAVAKVLKLVEKLQRTRALRANTHLSAKGGEIFSAGMSFQAVFAVFAAIFVGFSVFGYFLRGNEELVDSMSSSISEMVPGLVGPGGALNLHDLVNDSALTWGGVIGAASLLLVIVTWFTSTRTVIRIINDMDVKEYGNPILLKLKDFGMSLLFGLMLLVASAVSLGSTAVLNIVGDIFGRDNWIFGGTGLVLRYGLMFLVYWLVVFAIHKWLAGLPHRPKQLWKETILGAAGLLILTLLGSSLLGGATKNPLLAPFAIIIGLLLWFNFVSRVLLFNASWIAVGADKQLGLPDKILQQDAAETAQKVAALQR</sequence>
<accession>A0A840DFI8</accession>
<dbReference type="AlphaFoldDB" id="A0A840DFI8"/>